<dbReference type="InterPro" id="IPR003141">
    <property type="entry name" value="Pol/His_phosphatase_N"/>
</dbReference>
<dbReference type="KEGG" id="pbf:CFX0092_B0240"/>
<dbReference type="NCBIfam" id="TIGR00594">
    <property type="entry name" value="polc"/>
    <property type="match status" value="1"/>
</dbReference>
<reference evidence="8" key="1">
    <citation type="submission" date="2016-01" db="EMBL/GenBank/DDBJ databases">
        <authorList>
            <person name="Mcilroy J.S."/>
            <person name="Karst M S."/>
            <person name="Albertsen M."/>
        </authorList>
    </citation>
    <scope>NUCLEOTIDE SEQUENCE</scope>
    <source>
        <strain evidence="8">Cfx-K</strain>
    </source>
</reference>
<keyword evidence="3" id="KW-0548">Nucleotidyltransferase</keyword>
<dbReference type="GO" id="GO:0008408">
    <property type="term" value="F:3'-5' exonuclease activity"/>
    <property type="evidence" value="ECO:0007669"/>
    <property type="project" value="InterPro"/>
</dbReference>
<dbReference type="Pfam" id="PF14579">
    <property type="entry name" value="HHH_6"/>
    <property type="match status" value="1"/>
</dbReference>
<dbReference type="InterPro" id="IPR040982">
    <property type="entry name" value="DNA_pol3_finger"/>
</dbReference>
<dbReference type="Gene3D" id="1.10.150.870">
    <property type="match status" value="1"/>
</dbReference>
<dbReference type="GO" id="GO:0003887">
    <property type="term" value="F:DNA-directed DNA polymerase activity"/>
    <property type="evidence" value="ECO:0007669"/>
    <property type="project" value="UniProtKB-KW"/>
</dbReference>
<dbReference type="Pfam" id="PF17657">
    <property type="entry name" value="DNA_pol3_finger"/>
    <property type="match status" value="1"/>
</dbReference>
<dbReference type="SMART" id="SM00481">
    <property type="entry name" value="POLIIIAc"/>
    <property type="match status" value="1"/>
</dbReference>
<evidence type="ECO:0000256" key="1">
    <source>
        <dbReference type="ARBA" id="ARBA00012417"/>
    </source>
</evidence>
<gene>
    <name evidence="8" type="ORF">CFX0092_B0240</name>
</gene>
<evidence type="ECO:0000256" key="4">
    <source>
        <dbReference type="ARBA" id="ARBA00022705"/>
    </source>
</evidence>
<keyword evidence="2" id="KW-0808">Transferase</keyword>
<organism evidence="8 9">
    <name type="scientific">Candidatus Promineifilum breve</name>
    <dbReference type="NCBI Taxonomy" id="1806508"/>
    <lineage>
        <taxon>Bacteria</taxon>
        <taxon>Bacillati</taxon>
        <taxon>Chloroflexota</taxon>
        <taxon>Ardenticatenia</taxon>
        <taxon>Candidatus Promineifilales</taxon>
        <taxon>Candidatus Promineifilaceae</taxon>
        <taxon>Candidatus Promineifilum</taxon>
    </lineage>
</organism>
<evidence type="ECO:0000256" key="2">
    <source>
        <dbReference type="ARBA" id="ARBA00022679"/>
    </source>
</evidence>
<dbReference type="GO" id="GO:0006260">
    <property type="term" value="P:DNA replication"/>
    <property type="evidence" value="ECO:0007669"/>
    <property type="project" value="UniProtKB-KW"/>
</dbReference>
<feature type="domain" description="Polymerase/histidinol phosphatase N-terminal" evidence="7">
    <location>
        <begin position="10"/>
        <end position="76"/>
    </location>
</feature>
<comment type="catalytic activity">
    <reaction evidence="6">
        <text>DNA(n) + a 2'-deoxyribonucleoside 5'-triphosphate = DNA(n+1) + diphosphate</text>
        <dbReference type="Rhea" id="RHEA:22508"/>
        <dbReference type="Rhea" id="RHEA-COMP:17339"/>
        <dbReference type="Rhea" id="RHEA-COMP:17340"/>
        <dbReference type="ChEBI" id="CHEBI:33019"/>
        <dbReference type="ChEBI" id="CHEBI:61560"/>
        <dbReference type="ChEBI" id="CHEBI:173112"/>
        <dbReference type="EC" id="2.7.7.7"/>
    </reaction>
</comment>
<keyword evidence="5" id="KW-0239">DNA-directed DNA polymerase</keyword>
<evidence type="ECO:0000256" key="3">
    <source>
        <dbReference type="ARBA" id="ARBA00022695"/>
    </source>
</evidence>
<dbReference type="InterPro" id="IPR004013">
    <property type="entry name" value="PHP_dom"/>
</dbReference>
<dbReference type="Gene3D" id="3.20.20.140">
    <property type="entry name" value="Metal-dependent hydrolases"/>
    <property type="match status" value="1"/>
</dbReference>
<name>A0A160T6V5_9CHLR</name>
<proteinExistence type="predicted"/>
<dbReference type="EMBL" id="LN890656">
    <property type="protein sequence ID" value="CUS05774.1"/>
    <property type="molecule type" value="Genomic_DNA"/>
</dbReference>
<dbReference type="SUPFAM" id="SSF89550">
    <property type="entry name" value="PHP domain-like"/>
    <property type="match status" value="1"/>
</dbReference>
<dbReference type="InterPro" id="IPR011708">
    <property type="entry name" value="DNA_pol3_alpha_NTPase_dom"/>
</dbReference>
<dbReference type="Pfam" id="PF02811">
    <property type="entry name" value="PHP"/>
    <property type="match status" value="1"/>
</dbReference>
<dbReference type="OrthoDB" id="9803237at2"/>
<keyword evidence="9" id="KW-1185">Reference proteome</keyword>
<dbReference type="InterPro" id="IPR004805">
    <property type="entry name" value="DnaE2/DnaE/PolC"/>
</dbReference>
<dbReference type="AlphaFoldDB" id="A0A160T6V5"/>
<evidence type="ECO:0000256" key="5">
    <source>
        <dbReference type="ARBA" id="ARBA00022932"/>
    </source>
</evidence>
<dbReference type="Proteomes" id="UP000215027">
    <property type="component" value="Chromosome II"/>
</dbReference>
<dbReference type="Pfam" id="PF07733">
    <property type="entry name" value="DNA_pol3_alpha"/>
    <property type="match status" value="1"/>
</dbReference>
<dbReference type="InterPro" id="IPR016195">
    <property type="entry name" value="Pol/histidinol_Pase-like"/>
</dbReference>
<protein>
    <recommendedName>
        <fullName evidence="1">DNA-directed DNA polymerase</fullName>
        <ecNumber evidence="1">2.7.7.7</ecNumber>
    </recommendedName>
</protein>
<dbReference type="InterPro" id="IPR029460">
    <property type="entry name" value="DNAPol_HHH"/>
</dbReference>
<evidence type="ECO:0000313" key="9">
    <source>
        <dbReference type="Proteomes" id="UP000215027"/>
    </source>
</evidence>
<evidence type="ECO:0000256" key="6">
    <source>
        <dbReference type="ARBA" id="ARBA00049244"/>
    </source>
</evidence>
<dbReference type="PANTHER" id="PTHR32294">
    <property type="entry name" value="DNA POLYMERASE III SUBUNIT ALPHA"/>
    <property type="match status" value="1"/>
</dbReference>
<accession>A0A160T6V5</accession>
<dbReference type="RefSeq" id="WP_157913320.1">
    <property type="nucleotide sequence ID" value="NZ_LN890656.1"/>
</dbReference>
<evidence type="ECO:0000313" key="8">
    <source>
        <dbReference type="EMBL" id="CUS05774.1"/>
    </source>
</evidence>
<evidence type="ECO:0000259" key="7">
    <source>
        <dbReference type="SMART" id="SM00481"/>
    </source>
</evidence>
<dbReference type="EC" id="2.7.7.7" evidence="1"/>
<sequence>MTNDLPADFTHLHVHSHYSLLGGADAPAALAARAAADGLGALALADTALFGAVAFARACRAVGVRPIIGLTVAMAPPPEDMPPDRSSALGRLVLLAAGPAGYRALCRLSSLVQCDPDRARRARAGLGWDELRDGLGSDAAGLVCLTGGRACWLERYLRAGQTAAAGRYVARLGGLFGERCALAVGPELLDGALRPVADQIVALAGRFGLRAAAVQPIFCLSPDDRPLLRLMAALDANRRVADVDPGALPDCGDAAVPVEWPAPDTFAARYAAHPDLLAAAGEVAAECGEALPDGRPLWPALPVASPADELRRAAAVGLAARYGDPSPSPVAERLARETAVIVAAGFAPLFLVVADLVRYARAEGIPVSTRGSVANSLAAYCLGITTVDPVAHDLLFERFLNPARRNPPDIDLDFCSRRRDEVLDYARRTYGPDRVALVSTMNTLQPRSAVRETAKARGLPEATIDALVALLPQGWHPDPRRRPTETIDDVIAGLDDPQWQAALREAYRLVGFPHHAGLHPGGLVITPGPLTDTVPLLLSPKGYLATQYEHGDVEAIGLPKLDLLGIRALTVLADAAELVRLRRAPDFRLEDIPPDNPTTAAMLRAGDTIGVFQCESDGARRTLRQLRAANVADLAVAGAFFKPGPATGGMARAFIRRYRGEERVTYLHPALEPILGRTKGVLLFQEQVLRVATEIAGLDWAQADRLRRGMSKFQAAEMDALAAAFADGCCRPAPLGPGFGREQAARLWEQVMAFAGYGFNQGHATAYADVSYRSAYVKAHWPAEFLCARLADAGGFHHPAVYVAEAQRLGIAVRPPHVNYSGAAFTLTYEYDGDEDQPVLWLGLGEVRDLRQASIRAIVAARAAGPFAGAADLLGRVALSTKEIANLVRCGALDGLGASRAALLAAAGAAGRSAGAGQMSFDFMNVSAIQAESEADRVSWETEILGRPVSVHPLRLARARRGDVTLRRLPERPGRVVIVPAVRVLGWPGGAGFFAGDGDTFVIARPDKALAEQKVRWPVWRPMRLTGRWLSDEWDGGWFEVSAYELL</sequence>
<keyword evidence="4" id="KW-0235">DNA replication</keyword>